<evidence type="ECO:0000256" key="7">
    <source>
        <dbReference type="ARBA" id="ARBA00023065"/>
    </source>
</evidence>
<keyword evidence="8" id="KW-0626">Porin</keyword>
<dbReference type="Gene3D" id="2.40.160.10">
    <property type="entry name" value="Porin"/>
    <property type="match status" value="1"/>
</dbReference>
<proteinExistence type="predicted"/>
<keyword evidence="7" id="KW-0406">Ion transport</keyword>
<evidence type="ECO:0000256" key="5">
    <source>
        <dbReference type="ARBA" id="ARBA00022692"/>
    </source>
</evidence>
<gene>
    <name evidence="13" type="ORF">CFB84_39890</name>
</gene>
<keyword evidence="10" id="KW-0998">Cell outer membrane</keyword>
<dbReference type="PRINTS" id="PR00184">
    <property type="entry name" value="NEISSPPORIN"/>
</dbReference>
<feature type="domain" description="Porin" evidence="12">
    <location>
        <begin position="13"/>
        <end position="348"/>
    </location>
</feature>
<dbReference type="RefSeq" id="WP_089454434.1">
    <property type="nucleotide sequence ID" value="NZ_NKFA01000037.1"/>
</dbReference>
<dbReference type="EMBL" id="NKFA01000037">
    <property type="protein sequence ID" value="OXI33367.1"/>
    <property type="molecule type" value="Genomic_DNA"/>
</dbReference>
<evidence type="ECO:0000259" key="12">
    <source>
        <dbReference type="Pfam" id="PF13609"/>
    </source>
</evidence>
<dbReference type="InterPro" id="IPR050298">
    <property type="entry name" value="Gram-neg_bact_OMP"/>
</dbReference>
<evidence type="ECO:0000256" key="6">
    <source>
        <dbReference type="ARBA" id="ARBA00022729"/>
    </source>
</evidence>
<dbReference type="PANTHER" id="PTHR34501">
    <property type="entry name" value="PROTEIN YDDL-RELATED"/>
    <property type="match status" value="1"/>
</dbReference>
<comment type="subcellular location">
    <subcellularLocation>
        <location evidence="1">Cell outer membrane</location>
        <topology evidence="1">Multi-pass membrane protein</topology>
    </subcellularLocation>
</comment>
<evidence type="ECO:0000256" key="11">
    <source>
        <dbReference type="SAM" id="SignalP"/>
    </source>
</evidence>
<evidence type="ECO:0000256" key="3">
    <source>
        <dbReference type="ARBA" id="ARBA00022448"/>
    </source>
</evidence>
<feature type="chain" id="PRO_5013370937" evidence="11">
    <location>
        <begin position="21"/>
        <end position="389"/>
    </location>
</feature>
<evidence type="ECO:0000256" key="2">
    <source>
        <dbReference type="ARBA" id="ARBA00011233"/>
    </source>
</evidence>
<dbReference type="Proteomes" id="UP000214600">
    <property type="component" value="Unassembled WGS sequence"/>
</dbReference>
<keyword evidence="3" id="KW-0813">Transport</keyword>
<evidence type="ECO:0000256" key="8">
    <source>
        <dbReference type="ARBA" id="ARBA00023114"/>
    </source>
</evidence>
<dbReference type="InterPro" id="IPR033900">
    <property type="entry name" value="Gram_neg_porin_domain"/>
</dbReference>
<protein>
    <submittedName>
        <fullName evidence="13">Porin</fullName>
    </submittedName>
</protein>
<dbReference type="GO" id="GO:0046930">
    <property type="term" value="C:pore complex"/>
    <property type="evidence" value="ECO:0007669"/>
    <property type="project" value="UniProtKB-KW"/>
</dbReference>
<dbReference type="GO" id="GO:0015288">
    <property type="term" value="F:porin activity"/>
    <property type="evidence" value="ECO:0007669"/>
    <property type="project" value="UniProtKB-KW"/>
</dbReference>
<keyword evidence="9" id="KW-0472">Membrane</keyword>
<keyword evidence="6 11" id="KW-0732">Signal</keyword>
<dbReference type="GO" id="GO:0006811">
    <property type="term" value="P:monoatomic ion transport"/>
    <property type="evidence" value="ECO:0007669"/>
    <property type="project" value="UniProtKB-KW"/>
</dbReference>
<keyword evidence="5" id="KW-0812">Transmembrane</keyword>
<evidence type="ECO:0000256" key="1">
    <source>
        <dbReference type="ARBA" id="ARBA00004571"/>
    </source>
</evidence>
<dbReference type="CDD" id="cd00342">
    <property type="entry name" value="gram_neg_porins"/>
    <property type="match status" value="1"/>
</dbReference>
<dbReference type="OrthoDB" id="8982743at2"/>
<evidence type="ECO:0000256" key="9">
    <source>
        <dbReference type="ARBA" id="ARBA00023136"/>
    </source>
</evidence>
<keyword evidence="4" id="KW-1134">Transmembrane beta strand</keyword>
<dbReference type="InterPro" id="IPR002299">
    <property type="entry name" value="Porin_Neis"/>
</dbReference>
<feature type="signal peptide" evidence="11">
    <location>
        <begin position="1"/>
        <end position="20"/>
    </location>
</feature>
<dbReference type="InterPro" id="IPR023614">
    <property type="entry name" value="Porin_dom_sf"/>
</dbReference>
<evidence type="ECO:0000313" key="13">
    <source>
        <dbReference type="EMBL" id="OXI33367.1"/>
    </source>
</evidence>
<reference evidence="13 14" key="2">
    <citation type="submission" date="2017-08" db="EMBL/GenBank/DDBJ databases">
        <title>WGS of novel Burkholderia cepaca complex species.</title>
        <authorList>
            <person name="Lipuma J."/>
            <person name="Spilker T."/>
        </authorList>
    </citation>
    <scope>NUCLEOTIDE SEQUENCE [LARGE SCALE GENOMIC DNA]</scope>
    <source>
        <strain evidence="13 14">AU17325</strain>
    </source>
</reference>
<evidence type="ECO:0000256" key="4">
    <source>
        <dbReference type="ARBA" id="ARBA00022452"/>
    </source>
</evidence>
<name>A0A228HTB5_9BURK</name>
<dbReference type="PANTHER" id="PTHR34501:SF9">
    <property type="entry name" value="MAJOR OUTER MEMBRANE PROTEIN P.IA"/>
    <property type="match status" value="1"/>
</dbReference>
<dbReference type="Pfam" id="PF13609">
    <property type="entry name" value="Porin_4"/>
    <property type="match status" value="1"/>
</dbReference>
<dbReference type="SUPFAM" id="SSF56935">
    <property type="entry name" value="Porins"/>
    <property type="match status" value="1"/>
</dbReference>
<evidence type="ECO:0000256" key="10">
    <source>
        <dbReference type="ARBA" id="ARBA00023237"/>
    </source>
</evidence>
<reference evidence="14" key="1">
    <citation type="submission" date="2017-06" db="EMBL/GenBank/DDBJ databases">
        <authorList>
            <person name="LiPuma J."/>
            <person name="Spilker T."/>
        </authorList>
    </citation>
    <scope>NUCLEOTIDE SEQUENCE [LARGE SCALE GENOMIC DNA]</scope>
    <source>
        <strain evidence="14">AU17325</strain>
    </source>
</reference>
<dbReference type="AlphaFoldDB" id="A0A228HTB5"/>
<accession>A0A228HTB5</accession>
<sequence>MSKRVMAAGGWIVVTGLAHAQGSVTLYGLIDEGVNYTNNVGGKGLVAMSSGDVQGGRWGMRGNEDLGGGLSAVFRLESGFDVNTGRLGQQGRAFGRQAFAGLSSTRFGTLTVGRQYDSVTDYLAGLTANGNWGGGMFTHPYDNDNTDDTFRLNNAIKYASVDYRGFSFGGLIALSNGTSFGRNRAVSAGAQYRNGPLALGAAYLDIDYPNADSSGAVSIGPNGNPDGSWTARRQRIWGAGVNYTIDAATLGLSFIRTDLANPTGTQYANYATSSTLGAASSIRFDNIEFNVRYQFTPAFYAGGMYTYTRATLDGTSGHSASPKYHQFGVMADYNLSKRTDVYTQAAYVLVANASSVAGTGLEFAANPDTAGPSSTNRQVMARIGIRHKF</sequence>
<dbReference type="GO" id="GO:0009279">
    <property type="term" value="C:cell outer membrane"/>
    <property type="evidence" value="ECO:0007669"/>
    <property type="project" value="UniProtKB-SubCell"/>
</dbReference>
<organism evidence="13 14">
    <name type="scientific">Burkholderia aenigmatica</name>
    <dbReference type="NCBI Taxonomy" id="2015348"/>
    <lineage>
        <taxon>Bacteria</taxon>
        <taxon>Pseudomonadati</taxon>
        <taxon>Pseudomonadota</taxon>
        <taxon>Betaproteobacteria</taxon>
        <taxon>Burkholderiales</taxon>
        <taxon>Burkholderiaceae</taxon>
        <taxon>Burkholderia</taxon>
        <taxon>Burkholderia cepacia complex</taxon>
    </lineage>
</organism>
<comment type="caution">
    <text evidence="13">The sequence shown here is derived from an EMBL/GenBank/DDBJ whole genome shotgun (WGS) entry which is preliminary data.</text>
</comment>
<comment type="subunit">
    <text evidence="2">Homotrimer.</text>
</comment>
<evidence type="ECO:0000313" key="14">
    <source>
        <dbReference type="Proteomes" id="UP000214600"/>
    </source>
</evidence>